<keyword evidence="8" id="KW-0443">Lipid metabolism</keyword>
<dbReference type="SUPFAM" id="SSF52096">
    <property type="entry name" value="ClpP/crotonase"/>
    <property type="match status" value="1"/>
</dbReference>
<keyword evidence="12" id="KW-0511">Multifunctional enzyme</keyword>
<keyword evidence="9" id="KW-0576">Peroxisome</keyword>
<feature type="domain" description="3-hydroxyacyl-CoA dehydrogenase NAD binding" evidence="16">
    <location>
        <begin position="296"/>
        <end position="470"/>
    </location>
</feature>
<evidence type="ECO:0000256" key="10">
    <source>
        <dbReference type="ARBA" id="ARBA00023235"/>
    </source>
</evidence>
<comment type="caution">
    <text evidence="17">The sequence shown here is derived from an EMBL/GenBank/DDBJ whole genome shotgun (WGS) entry which is preliminary data.</text>
</comment>
<evidence type="ECO:0000256" key="2">
    <source>
        <dbReference type="ARBA" id="ARBA00005005"/>
    </source>
</evidence>
<keyword evidence="7" id="KW-0520">NAD</keyword>
<dbReference type="SUPFAM" id="SSF51735">
    <property type="entry name" value="NAD(P)-binding Rossmann-fold domains"/>
    <property type="match status" value="1"/>
</dbReference>
<comment type="subcellular location">
    <subcellularLocation>
        <location evidence="1">Peroxisome</location>
    </subcellularLocation>
</comment>
<dbReference type="Pfam" id="PF00725">
    <property type="entry name" value="3HCDH"/>
    <property type="match status" value="2"/>
</dbReference>
<keyword evidence="6" id="KW-0560">Oxidoreductase</keyword>
<evidence type="ECO:0000313" key="17">
    <source>
        <dbReference type="EMBL" id="KER36985.1"/>
    </source>
</evidence>
<comment type="similarity">
    <text evidence="14">Belongs to the enoyl-CoA hydratase/isomerase family.</text>
</comment>
<dbReference type="GO" id="GO:0004300">
    <property type="term" value="F:enoyl-CoA hydratase activity"/>
    <property type="evidence" value="ECO:0007669"/>
    <property type="project" value="UniProtKB-ARBA"/>
</dbReference>
<dbReference type="Gene3D" id="3.40.50.720">
    <property type="entry name" value="NAD(P)-binding Rossmann-like Domain"/>
    <property type="match status" value="1"/>
</dbReference>
<dbReference type="GO" id="GO:0003857">
    <property type="term" value="F:(3S)-3-hydroxyacyl-CoA dehydrogenase (NAD+) activity"/>
    <property type="evidence" value="ECO:0007669"/>
    <property type="project" value="UniProtKB-EC"/>
</dbReference>
<keyword evidence="5" id="KW-0442">Lipid degradation</keyword>
<sequence length="705" mass="75249">MTSALAIHDGVAVIALDNPPVNGLSHALRCSIVDAVAEVNLNENIVAAVLVGAALPFSGGADITEFGTPKSWEQPDLVAVIEAVEASAKPVVAAIAGVALGGGLELALGCHARVALRNARVGLPEVKLGLLPGAGGTQRLPRLVGVETALDLITGGRLLPAGAAELKGMFAALVEPDEDLLEVASSIARSVARSGELPSISSLPPAQPRPEIFDAARSRLSGSGERYPALPEIIAAVEAATVLDFAAGMEVEKAAFKRLIETDVSKALRHGFLAERRASHVRAIGADVGVRRLDTAAVIGAGLMGTGIAQCLAAAGIEVTLLETSEQATVRSEKSVDDVLGRAVAKGRLTAKQAEAQKALIRWTTDYGDLRNVDIAIEAVFESLEAKRAVFEELDRNLRPGAILASNTSTLDLNAIAAFTQRPADVVGTHFFSPANVMRLLEVVRGDRTAPDVVKTAMQFGRRIGKVSVLSGVCDGFIGNRMVEEYFRQALFLVEEGALPFEVDEALEEFGFSMGPFKVADLAGLDIGWSIRKRRAQERPDMPYSPVLDGLCEQGRFGQKTKAGVYLYADGRTAVRDPKVERSIAAFSQSQNIARREISKSEIVDRCVLALVNEGAKILEEGIAQRASDIDVVYLAGYGFPDFRGGPMFHADSVGLDKVVERMTVFERLQTRDPAFWRPAPLLQHLVSTHSNFADWTNRSAMENL</sequence>
<dbReference type="InterPro" id="IPR029045">
    <property type="entry name" value="ClpP/crotonase-like_dom_sf"/>
</dbReference>
<evidence type="ECO:0000256" key="12">
    <source>
        <dbReference type="ARBA" id="ARBA00023268"/>
    </source>
</evidence>
<evidence type="ECO:0000256" key="5">
    <source>
        <dbReference type="ARBA" id="ARBA00022963"/>
    </source>
</evidence>
<keyword evidence="11" id="KW-0456">Lyase</keyword>
<gene>
    <name evidence="17" type="ORF">AL00_07705</name>
</gene>
<dbReference type="UniPathway" id="UPA00659"/>
<dbReference type="InterPro" id="IPR036291">
    <property type="entry name" value="NAD(P)-bd_dom_sf"/>
</dbReference>
<keyword evidence="10" id="KW-0413">Isomerase</keyword>
<dbReference type="GO" id="GO:0070403">
    <property type="term" value="F:NAD+ binding"/>
    <property type="evidence" value="ECO:0007669"/>
    <property type="project" value="InterPro"/>
</dbReference>
<reference evidence="17 18" key="1">
    <citation type="submission" date="2014-05" db="EMBL/GenBank/DDBJ databases">
        <title>Genome Announcement of Sphingobium lucknowense F2.</title>
        <authorList>
            <person name="Lal R."/>
            <person name="Negi V."/>
            <person name="Lata P."/>
            <person name="Sangwan N."/>
            <person name="Gupta S.K."/>
            <person name="Rao D.L.N."/>
            <person name="Das S."/>
        </authorList>
    </citation>
    <scope>NUCLEOTIDE SEQUENCE [LARGE SCALE GENOMIC DNA]</scope>
    <source>
        <strain evidence="17 18">F2</strain>
    </source>
</reference>
<dbReference type="RefSeq" id="WP_025160762.1">
    <property type="nucleotide sequence ID" value="NZ_JANF02000037.1"/>
</dbReference>
<feature type="domain" description="3-hydroxyacyl-CoA dehydrogenase C-terminal" evidence="15">
    <location>
        <begin position="476"/>
        <end position="568"/>
    </location>
</feature>
<dbReference type="InterPro" id="IPR018376">
    <property type="entry name" value="Enoyl-CoA_hyd/isom_CS"/>
</dbReference>
<evidence type="ECO:0000259" key="15">
    <source>
        <dbReference type="Pfam" id="PF00725"/>
    </source>
</evidence>
<comment type="similarity">
    <text evidence="3">In the N-terminal section; belongs to the enoyl-CoA hydratase/isomerase family.</text>
</comment>
<comment type="pathway">
    <text evidence="2">Lipid metabolism; fatty acid beta-oxidation.</text>
</comment>
<dbReference type="PROSITE" id="PS00166">
    <property type="entry name" value="ENOYL_COA_HYDRATASE"/>
    <property type="match status" value="1"/>
</dbReference>
<dbReference type="InterPro" id="IPR006176">
    <property type="entry name" value="3-OHacyl-CoA_DH_NAD-bd"/>
</dbReference>
<dbReference type="Proteomes" id="UP000028135">
    <property type="component" value="Unassembled WGS sequence"/>
</dbReference>
<evidence type="ECO:0000256" key="1">
    <source>
        <dbReference type="ARBA" id="ARBA00004275"/>
    </source>
</evidence>
<name>A0A8E0WT78_9SPHN</name>
<dbReference type="SUPFAM" id="SSF48179">
    <property type="entry name" value="6-phosphogluconate dehydrogenase C-terminal domain-like"/>
    <property type="match status" value="2"/>
</dbReference>
<evidence type="ECO:0000256" key="8">
    <source>
        <dbReference type="ARBA" id="ARBA00023098"/>
    </source>
</evidence>
<evidence type="ECO:0000256" key="3">
    <source>
        <dbReference type="ARBA" id="ARBA00008750"/>
    </source>
</evidence>
<dbReference type="InterPro" id="IPR008927">
    <property type="entry name" value="6-PGluconate_DH-like_C_sf"/>
</dbReference>
<evidence type="ECO:0000259" key="16">
    <source>
        <dbReference type="Pfam" id="PF02737"/>
    </source>
</evidence>
<dbReference type="CDD" id="cd06558">
    <property type="entry name" value="crotonase-like"/>
    <property type="match status" value="1"/>
</dbReference>
<evidence type="ECO:0000256" key="4">
    <source>
        <dbReference type="ARBA" id="ARBA00022832"/>
    </source>
</evidence>
<dbReference type="PANTHER" id="PTHR23309:SF51">
    <property type="entry name" value="3-HYDROXYACYL-COA DEHYDROGENASE-RELATED"/>
    <property type="match status" value="1"/>
</dbReference>
<evidence type="ECO:0000256" key="13">
    <source>
        <dbReference type="ARBA" id="ARBA00049556"/>
    </source>
</evidence>
<dbReference type="PANTHER" id="PTHR23309">
    <property type="entry name" value="3-HYDROXYACYL-COA DEHYROGENASE"/>
    <property type="match status" value="1"/>
</dbReference>
<dbReference type="GO" id="GO:0016853">
    <property type="term" value="F:isomerase activity"/>
    <property type="evidence" value="ECO:0007669"/>
    <property type="project" value="UniProtKB-KW"/>
</dbReference>
<feature type="domain" description="3-hydroxyacyl-CoA dehydrogenase C-terminal" evidence="15">
    <location>
        <begin position="603"/>
        <end position="689"/>
    </location>
</feature>
<evidence type="ECO:0000256" key="6">
    <source>
        <dbReference type="ARBA" id="ARBA00023002"/>
    </source>
</evidence>
<protein>
    <submittedName>
        <fullName evidence="17">3-hydroxyacyl-CoA dehydrogenase</fullName>
    </submittedName>
</protein>
<dbReference type="EMBL" id="JANF02000037">
    <property type="protein sequence ID" value="KER36985.1"/>
    <property type="molecule type" value="Genomic_DNA"/>
</dbReference>
<comment type="catalytic activity">
    <reaction evidence="13">
        <text>a (3S)-3-hydroxyacyl-CoA + NAD(+) = a 3-oxoacyl-CoA + NADH + H(+)</text>
        <dbReference type="Rhea" id="RHEA:22432"/>
        <dbReference type="ChEBI" id="CHEBI:15378"/>
        <dbReference type="ChEBI" id="CHEBI:57318"/>
        <dbReference type="ChEBI" id="CHEBI:57540"/>
        <dbReference type="ChEBI" id="CHEBI:57945"/>
        <dbReference type="ChEBI" id="CHEBI:90726"/>
        <dbReference type="EC" id="1.1.1.35"/>
    </reaction>
</comment>
<dbReference type="InterPro" id="IPR001753">
    <property type="entry name" value="Enoyl-CoA_hydra/iso"/>
</dbReference>
<evidence type="ECO:0000256" key="9">
    <source>
        <dbReference type="ARBA" id="ARBA00023140"/>
    </source>
</evidence>
<evidence type="ECO:0000256" key="11">
    <source>
        <dbReference type="ARBA" id="ARBA00023239"/>
    </source>
</evidence>
<accession>A0A8E0WT78</accession>
<evidence type="ECO:0000256" key="14">
    <source>
        <dbReference type="RuleBase" id="RU003707"/>
    </source>
</evidence>
<dbReference type="FunFam" id="1.10.1040.50:FF:000006">
    <property type="entry name" value="Peroxisomal bifunctional enzyme"/>
    <property type="match status" value="1"/>
</dbReference>
<proteinExistence type="inferred from homology"/>
<organism evidence="17 18">
    <name type="scientific">Sphingobium indicum F2</name>
    <dbReference type="NCBI Taxonomy" id="1450518"/>
    <lineage>
        <taxon>Bacteria</taxon>
        <taxon>Pseudomonadati</taxon>
        <taxon>Pseudomonadota</taxon>
        <taxon>Alphaproteobacteria</taxon>
        <taxon>Sphingomonadales</taxon>
        <taxon>Sphingomonadaceae</taxon>
        <taxon>Sphingobium</taxon>
    </lineage>
</organism>
<dbReference type="Pfam" id="PF00378">
    <property type="entry name" value="ECH_1"/>
    <property type="match status" value="1"/>
</dbReference>
<dbReference type="AlphaFoldDB" id="A0A8E0WT78"/>
<dbReference type="Gene3D" id="3.90.226.10">
    <property type="entry name" value="2-enoyl-CoA Hydratase, Chain A, domain 1"/>
    <property type="match status" value="1"/>
</dbReference>
<keyword evidence="4" id="KW-0276">Fatty acid metabolism</keyword>
<dbReference type="InterPro" id="IPR006108">
    <property type="entry name" value="3HC_DH_C"/>
</dbReference>
<dbReference type="Pfam" id="PF02737">
    <property type="entry name" value="3HCDH_N"/>
    <property type="match status" value="1"/>
</dbReference>
<evidence type="ECO:0000256" key="7">
    <source>
        <dbReference type="ARBA" id="ARBA00023027"/>
    </source>
</evidence>
<evidence type="ECO:0000313" key="18">
    <source>
        <dbReference type="Proteomes" id="UP000028135"/>
    </source>
</evidence>
<dbReference type="FunFam" id="3.40.50.720:FF:000009">
    <property type="entry name" value="Fatty oxidation complex, alpha subunit"/>
    <property type="match status" value="1"/>
</dbReference>
<dbReference type="GO" id="GO:0006635">
    <property type="term" value="P:fatty acid beta-oxidation"/>
    <property type="evidence" value="ECO:0007669"/>
    <property type="project" value="UniProtKB-UniPathway"/>
</dbReference>
<dbReference type="Gene3D" id="1.10.1040.50">
    <property type="match status" value="1"/>
</dbReference>